<name>A0A6A6QJZ8_9PEZI</name>
<organism evidence="4 5">
    <name type="scientific">Lophium mytilinum</name>
    <dbReference type="NCBI Taxonomy" id="390894"/>
    <lineage>
        <taxon>Eukaryota</taxon>
        <taxon>Fungi</taxon>
        <taxon>Dikarya</taxon>
        <taxon>Ascomycota</taxon>
        <taxon>Pezizomycotina</taxon>
        <taxon>Dothideomycetes</taxon>
        <taxon>Pleosporomycetidae</taxon>
        <taxon>Mytilinidiales</taxon>
        <taxon>Mytilinidiaceae</taxon>
        <taxon>Lophium</taxon>
    </lineage>
</organism>
<protein>
    <recommendedName>
        <fullName evidence="6">Mid2 domain-containing protein</fullName>
    </recommendedName>
</protein>
<reference evidence="4" key="1">
    <citation type="journal article" date="2020" name="Stud. Mycol.">
        <title>101 Dothideomycetes genomes: a test case for predicting lifestyles and emergence of pathogens.</title>
        <authorList>
            <person name="Haridas S."/>
            <person name="Albert R."/>
            <person name="Binder M."/>
            <person name="Bloem J."/>
            <person name="Labutti K."/>
            <person name="Salamov A."/>
            <person name="Andreopoulos B."/>
            <person name="Baker S."/>
            <person name="Barry K."/>
            <person name="Bills G."/>
            <person name="Bluhm B."/>
            <person name="Cannon C."/>
            <person name="Castanera R."/>
            <person name="Culley D."/>
            <person name="Daum C."/>
            <person name="Ezra D."/>
            <person name="Gonzalez J."/>
            <person name="Henrissat B."/>
            <person name="Kuo A."/>
            <person name="Liang C."/>
            <person name="Lipzen A."/>
            <person name="Lutzoni F."/>
            <person name="Magnuson J."/>
            <person name="Mondo S."/>
            <person name="Nolan M."/>
            <person name="Ohm R."/>
            <person name="Pangilinan J."/>
            <person name="Park H.-J."/>
            <person name="Ramirez L."/>
            <person name="Alfaro M."/>
            <person name="Sun H."/>
            <person name="Tritt A."/>
            <person name="Yoshinaga Y."/>
            <person name="Zwiers L.-H."/>
            <person name="Turgeon B."/>
            <person name="Goodwin S."/>
            <person name="Spatafora J."/>
            <person name="Crous P."/>
            <person name="Grigoriev I."/>
        </authorList>
    </citation>
    <scope>NUCLEOTIDE SEQUENCE</scope>
    <source>
        <strain evidence="4">CBS 269.34</strain>
    </source>
</reference>
<keyword evidence="2" id="KW-0812">Transmembrane</keyword>
<dbReference type="Proteomes" id="UP000799750">
    <property type="component" value="Unassembled WGS sequence"/>
</dbReference>
<accession>A0A6A6QJZ8</accession>
<gene>
    <name evidence="4" type="ORF">BU16DRAFT_583719</name>
</gene>
<keyword evidence="3" id="KW-0732">Signal</keyword>
<evidence type="ECO:0000256" key="2">
    <source>
        <dbReference type="SAM" id="Phobius"/>
    </source>
</evidence>
<dbReference type="OrthoDB" id="3909804at2759"/>
<evidence type="ECO:0000313" key="5">
    <source>
        <dbReference type="Proteomes" id="UP000799750"/>
    </source>
</evidence>
<evidence type="ECO:0000256" key="3">
    <source>
        <dbReference type="SAM" id="SignalP"/>
    </source>
</evidence>
<feature type="signal peptide" evidence="3">
    <location>
        <begin position="1"/>
        <end position="24"/>
    </location>
</feature>
<keyword evidence="2" id="KW-0472">Membrane</keyword>
<feature type="transmembrane region" description="Helical" evidence="2">
    <location>
        <begin position="195"/>
        <end position="218"/>
    </location>
</feature>
<evidence type="ECO:0000313" key="4">
    <source>
        <dbReference type="EMBL" id="KAF2492552.1"/>
    </source>
</evidence>
<keyword evidence="2" id="KW-1133">Transmembrane helix</keyword>
<dbReference type="EMBL" id="MU004193">
    <property type="protein sequence ID" value="KAF2492552.1"/>
    <property type="molecule type" value="Genomic_DNA"/>
</dbReference>
<evidence type="ECO:0008006" key="6">
    <source>
        <dbReference type="Google" id="ProtNLM"/>
    </source>
</evidence>
<sequence length="283" mass="29481">MITRFALPMAGAVLLLATLVPVEAIKVPTSCYVPNGDPRTNHRPCYTDTADGHSHCCDPINEVCLDNGLCFAQGQTNPGYLYRDSCTDKSWGASSCPGPCRKTYTNSACPIVGILNPSQDSQFCCLSFNATANECYGEDATFNVGKVIANWGPLEQVASASTASGTQSTASPTSATSAPAAATVTVKSTSGGHDAAIGAGVGIPLGILLVASLAGLLFQHRKHKKQLAQWQYGGQGGNVAGVAHQGGGVYPLQDPKAAYQHTPQPAPPQQAYEMPNVERTELA</sequence>
<feature type="chain" id="PRO_5025581614" description="Mid2 domain-containing protein" evidence="3">
    <location>
        <begin position="25"/>
        <end position="283"/>
    </location>
</feature>
<dbReference type="AlphaFoldDB" id="A0A6A6QJZ8"/>
<keyword evidence="5" id="KW-1185">Reference proteome</keyword>
<evidence type="ECO:0000256" key="1">
    <source>
        <dbReference type="SAM" id="MobiDB-lite"/>
    </source>
</evidence>
<feature type="region of interest" description="Disordered" evidence="1">
    <location>
        <begin position="256"/>
        <end position="283"/>
    </location>
</feature>
<proteinExistence type="predicted"/>